<reference evidence="2" key="1">
    <citation type="submission" date="2021-07" db="EMBL/GenBank/DDBJ databases">
        <authorList>
            <person name="Durling M."/>
        </authorList>
    </citation>
    <scope>NUCLEOTIDE SEQUENCE</scope>
</reference>
<organism evidence="2 3">
    <name type="scientific">Hymenoscyphus fraxineus</name>
    <dbReference type="NCBI Taxonomy" id="746836"/>
    <lineage>
        <taxon>Eukaryota</taxon>
        <taxon>Fungi</taxon>
        <taxon>Dikarya</taxon>
        <taxon>Ascomycota</taxon>
        <taxon>Pezizomycotina</taxon>
        <taxon>Leotiomycetes</taxon>
        <taxon>Helotiales</taxon>
        <taxon>Helotiaceae</taxon>
        <taxon>Hymenoscyphus</taxon>
    </lineage>
</organism>
<sequence>MSGKEDDMCSQQAKEEMDKTRWIQEPRDTNLRSYDYDHDHDYTRERQNDIHTSNHLILGDKDK</sequence>
<evidence type="ECO:0000313" key="2">
    <source>
        <dbReference type="EMBL" id="CAG8960733.1"/>
    </source>
</evidence>
<dbReference type="EMBL" id="CAJVRL010000103">
    <property type="protein sequence ID" value="CAG8960733.1"/>
    <property type="molecule type" value="Genomic_DNA"/>
</dbReference>
<evidence type="ECO:0000313" key="3">
    <source>
        <dbReference type="Proteomes" id="UP000696280"/>
    </source>
</evidence>
<evidence type="ECO:0000256" key="1">
    <source>
        <dbReference type="SAM" id="MobiDB-lite"/>
    </source>
</evidence>
<comment type="caution">
    <text evidence="2">The sequence shown here is derived from an EMBL/GenBank/DDBJ whole genome shotgun (WGS) entry which is preliminary data.</text>
</comment>
<dbReference type="Proteomes" id="UP000696280">
    <property type="component" value="Unassembled WGS sequence"/>
</dbReference>
<feature type="region of interest" description="Disordered" evidence="1">
    <location>
        <begin position="1"/>
        <end position="26"/>
    </location>
</feature>
<name>A0A9N9LA41_9HELO</name>
<dbReference type="AlphaFoldDB" id="A0A9N9LA41"/>
<proteinExistence type="predicted"/>
<protein>
    <submittedName>
        <fullName evidence="2">Uncharacterized protein</fullName>
    </submittedName>
</protein>
<gene>
    <name evidence="2" type="ORF">HYFRA_00002269</name>
</gene>
<keyword evidence="3" id="KW-1185">Reference proteome</keyword>
<accession>A0A9N9LA41</accession>